<evidence type="ECO:0000313" key="6">
    <source>
        <dbReference type="EMBL" id="KAJ4461063.1"/>
    </source>
</evidence>
<feature type="domain" description="Dynein heavy chain ATP-binding dynein motor region" evidence="5">
    <location>
        <begin position="558"/>
        <end position="776"/>
    </location>
</feature>
<dbReference type="Proteomes" id="UP001141327">
    <property type="component" value="Unassembled WGS sequence"/>
</dbReference>
<evidence type="ECO:0000256" key="1">
    <source>
        <dbReference type="SAM" id="Coils"/>
    </source>
</evidence>
<dbReference type="InterPro" id="IPR004273">
    <property type="entry name" value="Dynein_heavy_D6_P-loop"/>
</dbReference>
<dbReference type="Gene3D" id="1.20.920.60">
    <property type="match status" value="1"/>
</dbReference>
<dbReference type="SUPFAM" id="SSF52540">
    <property type="entry name" value="P-loop containing nucleoside triphosphate hydrolases"/>
    <property type="match status" value="1"/>
</dbReference>
<dbReference type="PANTHER" id="PTHR22878">
    <property type="entry name" value="DYNEIN HEAVY CHAIN 6, AXONEMAL-LIKE-RELATED"/>
    <property type="match status" value="1"/>
</dbReference>
<reference evidence="6" key="1">
    <citation type="journal article" date="2022" name="bioRxiv">
        <title>Genomics of Preaxostyla Flagellates Illuminates Evolutionary Transitions and the Path Towards Mitochondrial Loss.</title>
        <authorList>
            <person name="Novak L.V.F."/>
            <person name="Treitli S.C."/>
            <person name="Pyrih J."/>
            <person name="Halakuc P."/>
            <person name="Pipaliya S.V."/>
            <person name="Vacek V."/>
            <person name="Brzon O."/>
            <person name="Soukal P."/>
            <person name="Eme L."/>
            <person name="Dacks J.B."/>
            <person name="Karnkowska A."/>
            <person name="Elias M."/>
            <person name="Hampl V."/>
        </authorList>
    </citation>
    <scope>NUCLEOTIDE SEQUENCE</scope>
    <source>
        <strain evidence="6">RCP-MX</strain>
    </source>
</reference>
<dbReference type="Pfam" id="PF12780">
    <property type="entry name" value="AAA_8"/>
    <property type="match status" value="1"/>
</dbReference>
<organism evidence="6 7">
    <name type="scientific">Paratrimastix pyriformis</name>
    <dbReference type="NCBI Taxonomy" id="342808"/>
    <lineage>
        <taxon>Eukaryota</taxon>
        <taxon>Metamonada</taxon>
        <taxon>Preaxostyla</taxon>
        <taxon>Paratrimastigidae</taxon>
        <taxon>Paratrimastix</taxon>
    </lineage>
</organism>
<protein>
    <submittedName>
        <fullName evidence="6">Dynein heavy chain 6</fullName>
    </submittedName>
</protein>
<evidence type="ECO:0000259" key="5">
    <source>
        <dbReference type="Pfam" id="PF12781"/>
    </source>
</evidence>
<dbReference type="Pfam" id="PF12781">
    <property type="entry name" value="AAA_9"/>
    <property type="match status" value="1"/>
</dbReference>
<dbReference type="Gene3D" id="6.10.140.1060">
    <property type="match status" value="1"/>
</dbReference>
<dbReference type="Pfam" id="PF03028">
    <property type="entry name" value="Dynein_heavy"/>
    <property type="match status" value="1"/>
</dbReference>
<feature type="coiled-coil region" evidence="1">
    <location>
        <begin position="407"/>
        <end position="486"/>
    </location>
</feature>
<evidence type="ECO:0000259" key="4">
    <source>
        <dbReference type="Pfam" id="PF12780"/>
    </source>
</evidence>
<accession>A0ABQ8UQE6</accession>
<keyword evidence="7" id="KW-1185">Reference proteome</keyword>
<dbReference type="Gene3D" id="3.40.50.300">
    <property type="entry name" value="P-loop containing nucleotide triphosphate hydrolases"/>
    <property type="match status" value="3"/>
</dbReference>
<dbReference type="InterPro" id="IPR024317">
    <property type="entry name" value="Dynein_heavy_chain_D4_dom"/>
</dbReference>
<dbReference type="Gene3D" id="1.10.8.1220">
    <property type="match status" value="1"/>
</dbReference>
<evidence type="ECO:0000313" key="7">
    <source>
        <dbReference type="Proteomes" id="UP001141327"/>
    </source>
</evidence>
<feature type="domain" description="Dynein heavy chain coiled coil stalk" evidence="3">
    <location>
        <begin position="380"/>
        <end position="525"/>
    </location>
</feature>
<evidence type="ECO:0000259" key="2">
    <source>
        <dbReference type="Pfam" id="PF03028"/>
    </source>
</evidence>
<sequence length="1227" mass="137240">MAVMTECFGVDHPPSPGELIFTDIPEHHGDQRVYREVRSTEALSSILHEHLEDYNMSCPRRMDLVFFDDAVMHIARIARIIRQPRGNGLLIGVGGSGRQSLTMLAAHIAECRMTSVEISKITTALLSAGAKMMPTVFMLTDTQIVKEQFLEDINNLLNVGEVPNLWKPDEIDAILEQVRPAAKQAGKGLGRDEVMAYFVSLTRARLHVILCMSPIGATLRNRLRQYPSLVNCCALDWFDPWPTDALLQVARRRLVDMHTINDAMRDQIAQVFVHIHTSVKDAAEQFYQQLRRRTYVTPTSYLEHDLDAALPEYRRAMRAVEALDRDSLTEVRSFKNPPYLVTYVLEAVCVLFREKPSWDNAKKLMSGDFLKTLKTFDKVSTAARALCEWIRALVTFTDKTAEIEPKRRRAEEAKAELEVQMTALKAKQAELQAVVDKLGELKARYDASVARKETLEKSMAATKLKLERAERLLQGLSGEASRWTETVAQLAQERASVVGDVLLASGYIAYLGPFTNEYRKELAARWVNKCKELGVPVLADEKEPFSLERVLGDPVQVRQWRVCGLPSDPLSTVNAIIATRSRRWPLGIDPQGQANRWIKNLERPNRLMVTKQHETTLSQSLENTIRNGIPLLLENIGETIEPVVSPVLNKQITKAGPRLLIRLGDQDVDYSADFKLYLTSKLPNPHYVPEICIRATIINFTVTPSGLEEQLLAEVVRIERPELEEERDKLIVQMAKDADDLERCEDDILNHLASVTGSILENETVIKALDNARVVSTATKARVEQAQKTNQMITQAREQYRAVAARGSVLYFVVADLSLVDPMYQYSLPFFTGLFARCVRESRASADPNVEAHVATLIEKLTRVIYGNVCRGLFERDKQLFSLLIDVMISRAAGIVSFPEWRLFLSGPPEISPPGGVSEEHTAPDWLTPAQWRAFCALDDLRRGDPTSSSTYGVSSLPHLALRLGWGVICIALCVLQPMQADPRAAACTGHGHDPWADHHLSLTHEQQLALAMIPGRPFEGLVDSLTGLDTPAWRQWLLQEAPEACALPGKWATSSFFGQILSASIPLTIQPSHPPPQHSTHSPSIPFSLPDQTRHHHTFTFPSPSFPRGGGNQLSAFQRLLLVRLVREERLTFASARLVHDDLGAFFADPPQMDLKASFADSSPATPIIFVLSSGTDPMSYLRQLASDMGFTDRMKLKSLGKGQGEDAERLIKAARKEGQWVWSVA</sequence>
<dbReference type="InterPro" id="IPR024743">
    <property type="entry name" value="Dynein_HC_stalk"/>
</dbReference>
<dbReference type="InterPro" id="IPR027417">
    <property type="entry name" value="P-loop_NTPase"/>
</dbReference>
<feature type="domain" description="Dynein heavy chain region D6 P-loop" evidence="2">
    <location>
        <begin position="1165"/>
        <end position="1223"/>
    </location>
</feature>
<proteinExistence type="predicted"/>
<dbReference type="EMBL" id="JAPMOS010000009">
    <property type="protein sequence ID" value="KAJ4461063.1"/>
    <property type="molecule type" value="Genomic_DNA"/>
</dbReference>
<name>A0ABQ8UQE6_9EUKA</name>
<gene>
    <name evidence="6" type="ORF">PAPYR_2507</name>
</gene>
<dbReference type="Gene3D" id="1.20.920.20">
    <property type="match status" value="1"/>
</dbReference>
<keyword evidence="1" id="KW-0175">Coiled coil</keyword>
<evidence type="ECO:0000259" key="3">
    <source>
        <dbReference type="Pfam" id="PF12777"/>
    </source>
</evidence>
<comment type="caution">
    <text evidence="6">The sequence shown here is derived from an EMBL/GenBank/DDBJ whole genome shotgun (WGS) entry which is preliminary data.</text>
</comment>
<dbReference type="InterPro" id="IPR035706">
    <property type="entry name" value="AAA_9"/>
</dbReference>
<dbReference type="InterPro" id="IPR026983">
    <property type="entry name" value="DHC"/>
</dbReference>
<feature type="domain" description="Dynein heavy chain AAA module D4" evidence="4">
    <location>
        <begin position="62"/>
        <end position="303"/>
    </location>
</feature>
<dbReference type="Pfam" id="PF12777">
    <property type="entry name" value="MT"/>
    <property type="match status" value="1"/>
</dbReference>
<dbReference type="PANTHER" id="PTHR22878:SF68">
    <property type="entry name" value="DYNEIN HEAVY CHAIN 6, AXONEMAL-LIKE"/>
    <property type="match status" value="1"/>
</dbReference>